<dbReference type="EMBL" id="CATOUU010000664">
    <property type="protein sequence ID" value="CAI9939306.1"/>
    <property type="molecule type" value="Genomic_DNA"/>
</dbReference>
<gene>
    <name evidence="2" type="ORF">HINF_LOCUS22493</name>
    <name evidence="1" type="ORF">HINF_LOCUS26951</name>
</gene>
<protein>
    <submittedName>
        <fullName evidence="2">Hypothetical_protein</fullName>
    </submittedName>
</protein>
<accession>A0AA86PJ03</accession>
<reference evidence="1" key="1">
    <citation type="submission" date="2023-06" db="EMBL/GenBank/DDBJ databases">
        <authorList>
            <person name="Kurt Z."/>
        </authorList>
    </citation>
    <scope>NUCLEOTIDE SEQUENCE</scope>
</reference>
<reference evidence="2 3" key="2">
    <citation type="submission" date="2024-07" db="EMBL/GenBank/DDBJ databases">
        <authorList>
            <person name="Akdeniz Z."/>
        </authorList>
    </citation>
    <scope>NUCLEOTIDE SEQUENCE [LARGE SCALE GENOMIC DNA]</scope>
</reference>
<proteinExistence type="predicted"/>
<organism evidence="1">
    <name type="scientific">Hexamita inflata</name>
    <dbReference type="NCBI Taxonomy" id="28002"/>
    <lineage>
        <taxon>Eukaryota</taxon>
        <taxon>Metamonada</taxon>
        <taxon>Diplomonadida</taxon>
        <taxon>Hexamitidae</taxon>
        <taxon>Hexamitinae</taxon>
        <taxon>Hexamita</taxon>
    </lineage>
</organism>
<dbReference type="EMBL" id="CAXDID020000063">
    <property type="protein sequence ID" value="CAL6011115.1"/>
    <property type="molecule type" value="Genomic_DNA"/>
</dbReference>
<name>A0AA86PJ03_9EUKA</name>
<sequence>MLPYQVYSAVNIKYLLNNQNQPEDILPLLYFFLVYPLTCLFSQIDEIVYQKMLTLSLSTFIKLLPIARNAEAQNFTIPFPSKLIAECIFTLSFILTAINYNESVSFAALSCFKSRCFFNDLRITMHSNVLQNRSTNLFRQNNLQDVFFIYINILQIIYKISTSNESPIIITATQNTKILQKYYYSSILDIFSYNNSIQNRSFFSISVNNAVF</sequence>
<comment type="caution">
    <text evidence="1">The sequence shown here is derived from an EMBL/GenBank/DDBJ whole genome shotgun (WGS) entry which is preliminary data.</text>
</comment>
<evidence type="ECO:0000313" key="1">
    <source>
        <dbReference type="EMBL" id="CAI9939306.1"/>
    </source>
</evidence>
<dbReference type="AlphaFoldDB" id="A0AA86PJ03"/>
<keyword evidence="3" id="KW-1185">Reference proteome</keyword>
<evidence type="ECO:0000313" key="3">
    <source>
        <dbReference type="Proteomes" id="UP001642409"/>
    </source>
</evidence>
<dbReference type="Proteomes" id="UP001642409">
    <property type="component" value="Unassembled WGS sequence"/>
</dbReference>
<evidence type="ECO:0000313" key="2">
    <source>
        <dbReference type="EMBL" id="CAL6011115.1"/>
    </source>
</evidence>